<dbReference type="Proteomes" id="UP000187209">
    <property type="component" value="Unassembled WGS sequence"/>
</dbReference>
<feature type="compositionally biased region" description="Polar residues" evidence="1">
    <location>
        <begin position="52"/>
        <end position="62"/>
    </location>
</feature>
<evidence type="ECO:0000256" key="1">
    <source>
        <dbReference type="SAM" id="MobiDB-lite"/>
    </source>
</evidence>
<dbReference type="EMBL" id="MPUH01000093">
    <property type="protein sequence ID" value="OMJ90919.1"/>
    <property type="molecule type" value="Genomic_DNA"/>
</dbReference>
<accession>A0A1R2CPI2</accession>
<name>A0A1R2CPI2_9CILI</name>
<feature type="region of interest" description="Disordered" evidence="1">
    <location>
        <begin position="46"/>
        <end position="84"/>
    </location>
</feature>
<feature type="region of interest" description="Disordered" evidence="1">
    <location>
        <begin position="96"/>
        <end position="115"/>
    </location>
</feature>
<evidence type="ECO:0000313" key="2">
    <source>
        <dbReference type="EMBL" id="OMJ90919.1"/>
    </source>
</evidence>
<evidence type="ECO:0000313" key="3">
    <source>
        <dbReference type="Proteomes" id="UP000187209"/>
    </source>
</evidence>
<proteinExistence type="predicted"/>
<sequence length="281" mass="32740">MNLSMHYIENILKYSTELYTSINNTNINTGTGANARENEKEFLLNKNIPVPDSTSQSANTDTGAEANTMEIKKSNTCNKRRPNPLLKFYDDDQLLVKKSKRNPNKQNSKPRIHPKKSYFRIKLIRSFKKFLRTGKFNEKFEGRGKNQKAAIKKSIEELKKYCKGESESRTEVKNIEENKDEFTITALTKSELETEAKNNKKVKEFFLKSKRRKAFKMYVDTIFLEKGPNKLAQLFGFNCCENKSLKHNHECDKKWEELQHFSYSELIGFNPLPEDSNLDII</sequence>
<gene>
    <name evidence="2" type="ORF">SteCoe_6685</name>
</gene>
<comment type="caution">
    <text evidence="2">The sequence shown here is derived from an EMBL/GenBank/DDBJ whole genome shotgun (WGS) entry which is preliminary data.</text>
</comment>
<dbReference type="AlphaFoldDB" id="A0A1R2CPI2"/>
<keyword evidence="3" id="KW-1185">Reference proteome</keyword>
<feature type="compositionally biased region" description="Basic residues" evidence="1">
    <location>
        <begin position="97"/>
        <end position="115"/>
    </location>
</feature>
<reference evidence="2 3" key="1">
    <citation type="submission" date="2016-11" db="EMBL/GenBank/DDBJ databases">
        <title>The macronuclear genome of Stentor coeruleus: a giant cell with tiny introns.</title>
        <authorList>
            <person name="Slabodnick M."/>
            <person name="Ruby J.G."/>
            <person name="Reiff S.B."/>
            <person name="Swart E.C."/>
            <person name="Gosai S."/>
            <person name="Prabakaran S."/>
            <person name="Witkowska E."/>
            <person name="Larue G.E."/>
            <person name="Fisher S."/>
            <person name="Freeman R.M."/>
            <person name="Gunawardena J."/>
            <person name="Chu W."/>
            <person name="Stover N.A."/>
            <person name="Gregory B.D."/>
            <person name="Nowacki M."/>
            <person name="Derisi J."/>
            <person name="Roy S.W."/>
            <person name="Marshall W.F."/>
            <person name="Sood P."/>
        </authorList>
    </citation>
    <scope>NUCLEOTIDE SEQUENCE [LARGE SCALE GENOMIC DNA]</scope>
    <source>
        <strain evidence="2">WM001</strain>
    </source>
</reference>
<organism evidence="2 3">
    <name type="scientific">Stentor coeruleus</name>
    <dbReference type="NCBI Taxonomy" id="5963"/>
    <lineage>
        <taxon>Eukaryota</taxon>
        <taxon>Sar</taxon>
        <taxon>Alveolata</taxon>
        <taxon>Ciliophora</taxon>
        <taxon>Postciliodesmatophora</taxon>
        <taxon>Heterotrichea</taxon>
        <taxon>Heterotrichida</taxon>
        <taxon>Stentoridae</taxon>
        <taxon>Stentor</taxon>
    </lineage>
</organism>
<protein>
    <submittedName>
        <fullName evidence="2">Uncharacterized protein</fullName>
    </submittedName>
</protein>